<feature type="transmembrane region" description="Helical" evidence="1">
    <location>
        <begin position="545"/>
        <end position="564"/>
    </location>
</feature>
<sequence length="594" mass="64473">MMNKGEAPNRWRGVTTIALMFLMSCFFSTRTGQPSPASANAPEAEFSSARAMSILVEIARQAHPPGSPEHERVRGYLVDRLTTLGLDPEIQTSTSSFQRRTMARTATVRNVIARLPGTASTGAILITAHYDSRGLAVGAGDDGTGVVSILETLRAIQTGPPLRNDVIVLFTDAEELGLLGARAFVNEHPWMEDIQLVLSFEMRGGGGPAIMVETAEDNGWIIDALQASDQYPFANAMAYEVYQRMPNDTDFTPFKEAGKQGLNFAAIDKGHVYHQQYDTPENLSESTLQHHGLHALHVLRYLGDQDLVNVNAPDVVYFSMPALGLFVYQVTWVKWISAGLIILFILALLAMHRSNVRLSGALIGTGISIVGASLAFGFALLLLSWLPRFHPEAGSLQGSLYHREGWYVIALAAAAFTIVTGLHALARKWLSIQQLALGALVVPFMGAILLGYTAPLAAMNLEWPVAAALMSVFWMTVMGERTTEMLGWSLAVLFSVPVLSFFVPVAELLWIAMTFEFAPWLAVLIVIGLYLCLPALDSVLRSNSWWAPTAGVIAVGAALGFGILNSQTTAERPAPSTLVYAYEHGTPEALWATA</sequence>
<feature type="transmembrane region" description="Helical" evidence="1">
    <location>
        <begin position="485"/>
        <end position="503"/>
    </location>
</feature>
<feature type="transmembrane region" description="Helical" evidence="1">
    <location>
        <begin position="362"/>
        <end position="386"/>
    </location>
</feature>
<evidence type="ECO:0000259" key="2">
    <source>
        <dbReference type="Pfam" id="PF04389"/>
    </source>
</evidence>
<name>A0A381PM13_9ZZZZ</name>
<keyword evidence="1" id="KW-1133">Transmembrane helix</keyword>
<dbReference type="AlphaFoldDB" id="A0A381PM13"/>
<keyword evidence="1" id="KW-0812">Transmembrane</keyword>
<evidence type="ECO:0000256" key="1">
    <source>
        <dbReference type="SAM" id="Phobius"/>
    </source>
</evidence>
<reference evidence="3" key="1">
    <citation type="submission" date="2018-05" db="EMBL/GenBank/DDBJ databases">
        <authorList>
            <person name="Lanie J.A."/>
            <person name="Ng W.-L."/>
            <person name="Kazmierczak K.M."/>
            <person name="Andrzejewski T.M."/>
            <person name="Davidsen T.M."/>
            <person name="Wayne K.J."/>
            <person name="Tettelin H."/>
            <person name="Glass J.I."/>
            <person name="Rusch D."/>
            <person name="Podicherti R."/>
            <person name="Tsui H.-C.T."/>
            <person name="Winkler M.E."/>
        </authorList>
    </citation>
    <scope>NUCLEOTIDE SEQUENCE</scope>
</reference>
<dbReference type="PANTHER" id="PTHR12147:SF26">
    <property type="entry name" value="PEPTIDASE M28 DOMAIN-CONTAINING PROTEIN"/>
    <property type="match status" value="1"/>
</dbReference>
<dbReference type="InterPro" id="IPR007484">
    <property type="entry name" value="Peptidase_M28"/>
</dbReference>
<dbReference type="SUPFAM" id="SSF53187">
    <property type="entry name" value="Zn-dependent exopeptidases"/>
    <property type="match status" value="1"/>
</dbReference>
<dbReference type="InterPro" id="IPR045175">
    <property type="entry name" value="M28_fam"/>
</dbReference>
<dbReference type="GO" id="GO:0006508">
    <property type="term" value="P:proteolysis"/>
    <property type="evidence" value="ECO:0007669"/>
    <property type="project" value="InterPro"/>
</dbReference>
<feature type="transmembrane region" description="Helical" evidence="1">
    <location>
        <begin position="332"/>
        <end position="350"/>
    </location>
</feature>
<feature type="transmembrane region" description="Helical" evidence="1">
    <location>
        <begin position="406"/>
        <end position="426"/>
    </location>
</feature>
<dbReference type="GO" id="GO:0008235">
    <property type="term" value="F:metalloexopeptidase activity"/>
    <property type="evidence" value="ECO:0007669"/>
    <property type="project" value="InterPro"/>
</dbReference>
<protein>
    <recommendedName>
        <fullName evidence="2">Peptidase M28 domain-containing protein</fullName>
    </recommendedName>
</protein>
<feature type="non-terminal residue" evidence="3">
    <location>
        <position position="594"/>
    </location>
</feature>
<proteinExistence type="predicted"/>
<feature type="transmembrane region" description="Helical" evidence="1">
    <location>
        <begin position="435"/>
        <end position="455"/>
    </location>
</feature>
<dbReference type="Pfam" id="PF04389">
    <property type="entry name" value="Peptidase_M28"/>
    <property type="match status" value="1"/>
</dbReference>
<dbReference type="PANTHER" id="PTHR12147">
    <property type="entry name" value="METALLOPEPTIDASE M28 FAMILY MEMBER"/>
    <property type="match status" value="1"/>
</dbReference>
<gene>
    <name evidence="3" type="ORF">METZ01_LOCUS19943</name>
</gene>
<dbReference type="Gene3D" id="3.40.630.10">
    <property type="entry name" value="Zn peptidases"/>
    <property type="match status" value="1"/>
</dbReference>
<accession>A0A381PM13</accession>
<organism evidence="3">
    <name type="scientific">marine metagenome</name>
    <dbReference type="NCBI Taxonomy" id="408172"/>
    <lineage>
        <taxon>unclassified sequences</taxon>
        <taxon>metagenomes</taxon>
        <taxon>ecological metagenomes</taxon>
    </lineage>
</organism>
<keyword evidence="1" id="KW-0472">Membrane</keyword>
<feature type="domain" description="Peptidase M28" evidence="2">
    <location>
        <begin position="110"/>
        <end position="297"/>
    </location>
</feature>
<evidence type="ECO:0000313" key="3">
    <source>
        <dbReference type="EMBL" id="SUZ67089.1"/>
    </source>
</evidence>
<dbReference type="PROSITE" id="PS51257">
    <property type="entry name" value="PROKAR_LIPOPROTEIN"/>
    <property type="match status" value="1"/>
</dbReference>
<dbReference type="EMBL" id="UINC01001002">
    <property type="protein sequence ID" value="SUZ67089.1"/>
    <property type="molecule type" value="Genomic_DNA"/>
</dbReference>
<feature type="transmembrane region" description="Helical" evidence="1">
    <location>
        <begin position="509"/>
        <end position="533"/>
    </location>
</feature>